<proteinExistence type="predicted"/>
<sequence length="101" mass="11907">MTPSNSNLDHSTDSITLSQYKRLVAPRPWLWWDTDDLTGLSLDSVVEGILARGDWPDFLEALDELGLDQVREIFLRQVNRQRNNYRAQTRNLFQIYFERHA</sequence>
<keyword evidence="2" id="KW-1185">Reference proteome</keyword>
<dbReference type="AlphaFoldDB" id="D6SU44"/>
<organism evidence="1 2">
    <name type="scientific">Desulfonatronospira thiodismutans ASO3-1</name>
    <dbReference type="NCBI Taxonomy" id="555779"/>
    <lineage>
        <taxon>Bacteria</taxon>
        <taxon>Pseudomonadati</taxon>
        <taxon>Thermodesulfobacteriota</taxon>
        <taxon>Desulfovibrionia</taxon>
        <taxon>Desulfovibrionales</taxon>
        <taxon>Desulfonatronovibrionaceae</taxon>
        <taxon>Desulfonatronospira</taxon>
    </lineage>
</organism>
<dbReference type="EMBL" id="ACJN02000004">
    <property type="protein sequence ID" value="EFI32824.1"/>
    <property type="molecule type" value="Genomic_DNA"/>
</dbReference>
<accession>D6SU44</accession>
<reference evidence="1" key="1">
    <citation type="submission" date="2010-05" db="EMBL/GenBank/DDBJ databases">
        <title>The draft genome of Desulfonatronospira thiodismutans ASO3-1.</title>
        <authorList>
            <consortium name="US DOE Joint Genome Institute (JGI-PGF)"/>
            <person name="Lucas S."/>
            <person name="Copeland A."/>
            <person name="Lapidus A."/>
            <person name="Cheng J.-F."/>
            <person name="Bruce D."/>
            <person name="Goodwin L."/>
            <person name="Pitluck S."/>
            <person name="Chertkov O."/>
            <person name="Brettin T."/>
            <person name="Detter J.C."/>
            <person name="Han C."/>
            <person name="Land M.L."/>
            <person name="Hauser L."/>
            <person name="Kyrpides N."/>
            <person name="Mikhailova N."/>
            <person name="Muyzer G."/>
            <person name="Woyke T."/>
        </authorList>
    </citation>
    <scope>NUCLEOTIDE SEQUENCE [LARGE SCALE GENOMIC DNA]</scope>
    <source>
        <strain evidence="1">ASO3-1</strain>
    </source>
</reference>
<comment type="caution">
    <text evidence="1">The sequence shown here is derived from an EMBL/GenBank/DDBJ whole genome shotgun (WGS) entry which is preliminary data.</text>
</comment>
<gene>
    <name evidence="1" type="ORF">Dthio_PD0131</name>
</gene>
<name>D6SU44_9BACT</name>
<evidence type="ECO:0000313" key="1">
    <source>
        <dbReference type="EMBL" id="EFI32824.1"/>
    </source>
</evidence>
<evidence type="ECO:0000313" key="2">
    <source>
        <dbReference type="Proteomes" id="UP000005496"/>
    </source>
</evidence>
<dbReference type="Proteomes" id="UP000005496">
    <property type="component" value="Unassembled WGS sequence"/>
</dbReference>
<dbReference type="RefSeq" id="WP_008871520.1">
    <property type="nucleotide sequence ID" value="NZ_ACJN02000004.1"/>
</dbReference>
<protein>
    <submittedName>
        <fullName evidence="1">Uncharacterized protein</fullName>
    </submittedName>
</protein>